<dbReference type="PANTHER" id="PTHR43245">
    <property type="entry name" value="BIFUNCTIONAL POLYMYXIN RESISTANCE PROTEIN ARNA"/>
    <property type="match status" value="1"/>
</dbReference>
<dbReference type="InterPro" id="IPR050177">
    <property type="entry name" value="Lipid_A_modif_metabolic_enz"/>
</dbReference>
<accession>A0A7G5IM56</accession>
<dbReference type="EMBL" id="CP059851">
    <property type="protein sequence ID" value="QMW24448.1"/>
    <property type="molecule type" value="Genomic_DNA"/>
</dbReference>
<dbReference type="AlphaFoldDB" id="A0A7G5IM56"/>
<reference evidence="2 3" key="1">
    <citation type="submission" date="2020-07" db="EMBL/GenBank/DDBJ databases">
        <title>Complete genome sequence for Sandaracinobacter sp. M6.</title>
        <authorList>
            <person name="Tang Y."/>
            <person name="Liu Q."/>
            <person name="Guo Z."/>
            <person name="Lei P."/>
            <person name="Huang B."/>
        </authorList>
    </citation>
    <scope>NUCLEOTIDE SEQUENCE [LARGE SCALE GENOMIC DNA]</scope>
    <source>
        <strain evidence="2 3">M6</strain>
    </source>
</reference>
<protein>
    <submittedName>
        <fullName evidence="2">NAD(P)-dependent oxidoreductase</fullName>
    </submittedName>
</protein>
<evidence type="ECO:0000259" key="1">
    <source>
        <dbReference type="Pfam" id="PF01370"/>
    </source>
</evidence>
<dbReference type="Gene3D" id="3.40.50.720">
    <property type="entry name" value="NAD(P)-binding Rossmann-like Domain"/>
    <property type="match status" value="1"/>
</dbReference>
<dbReference type="Proteomes" id="UP000515292">
    <property type="component" value="Chromosome"/>
</dbReference>
<dbReference type="RefSeq" id="WP_182298373.1">
    <property type="nucleotide sequence ID" value="NZ_CP059851.1"/>
</dbReference>
<dbReference type="KEGG" id="sand:H3309_08390"/>
<evidence type="ECO:0000313" key="3">
    <source>
        <dbReference type="Proteomes" id="UP000515292"/>
    </source>
</evidence>
<dbReference type="InterPro" id="IPR001509">
    <property type="entry name" value="Epimerase_deHydtase"/>
</dbReference>
<organism evidence="2 3">
    <name type="scientific">Sandaracinobacteroides saxicola</name>
    <dbReference type="NCBI Taxonomy" id="2759707"/>
    <lineage>
        <taxon>Bacteria</taxon>
        <taxon>Pseudomonadati</taxon>
        <taxon>Pseudomonadota</taxon>
        <taxon>Alphaproteobacteria</taxon>
        <taxon>Sphingomonadales</taxon>
        <taxon>Sphingosinicellaceae</taxon>
        <taxon>Sandaracinobacteroides</taxon>
    </lineage>
</organism>
<gene>
    <name evidence="2" type="ORF">H3309_08390</name>
</gene>
<dbReference type="InterPro" id="IPR036291">
    <property type="entry name" value="NAD(P)-bd_dom_sf"/>
</dbReference>
<feature type="domain" description="NAD-dependent epimerase/dehydratase" evidence="1">
    <location>
        <begin position="16"/>
        <end position="168"/>
    </location>
</feature>
<keyword evidence="3" id="KW-1185">Reference proteome</keyword>
<proteinExistence type="predicted"/>
<dbReference type="Pfam" id="PF01370">
    <property type="entry name" value="Epimerase"/>
    <property type="match status" value="1"/>
</dbReference>
<sequence>MDRLGLGAGGVPPGDVFITGSAGRIGGALRERLGAAGYAIRHSDIAVPTDADIARFTQCDLNDQDRMAAAMAGCRALVHCGGHPRDIDWPTIERRNFSGTYNVFQAAKRAGVSTVIYASSNQMCALHPADTLLSPDLDPRPAGLYGVSKAFGEALLRAEAEANRWIAFSWRIACYKPAPVNARDLRLWLSPDDAARLVDRCLRWSESGYRMIWGVSGNTRTRIDDPVARLIGYAPQDDAEDHLEALKAAGVDTSLVSEWPYLGGDKALEWVTGASA</sequence>
<dbReference type="PANTHER" id="PTHR43245:SF55">
    <property type="entry name" value="NAD(P)-BINDING DOMAIN-CONTAINING PROTEIN"/>
    <property type="match status" value="1"/>
</dbReference>
<evidence type="ECO:0000313" key="2">
    <source>
        <dbReference type="EMBL" id="QMW24448.1"/>
    </source>
</evidence>
<dbReference type="SUPFAM" id="SSF51735">
    <property type="entry name" value="NAD(P)-binding Rossmann-fold domains"/>
    <property type="match status" value="1"/>
</dbReference>
<name>A0A7G5IM56_9SPHN</name>